<dbReference type="Proteomes" id="UP000536534">
    <property type="component" value="Unassembled WGS sequence"/>
</dbReference>
<gene>
    <name evidence="2" type="ORF">GX576_11745</name>
</gene>
<dbReference type="EMBL" id="JAAYYV010000316">
    <property type="protein sequence ID" value="NLF55046.1"/>
    <property type="molecule type" value="Genomic_DNA"/>
</dbReference>
<keyword evidence="1" id="KW-1133">Transmembrane helix</keyword>
<name>A0A7X7R8Y0_9RHOO</name>
<organism evidence="2 3">
    <name type="scientific">Thauera phenolivorans</name>
    <dbReference type="NCBI Taxonomy" id="1792543"/>
    <lineage>
        <taxon>Bacteria</taxon>
        <taxon>Pseudomonadati</taxon>
        <taxon>Pseudomonadota</taxon>
        <taxon>Betaproteobacteria</taxon>
        <taxon>Rhodocyclales</taxon>
        <taxon>Zoogloeaceae</taxon>
        <taxon>Thauera</taxon>
    </lineage>
</organism>
<keyword evidence="1" id="KW-0812">Transmembrane</keyword>
<accession>A0A7X7R8Y0</accession>
<protein>
    <submittedName>
        <fullName evidence="2">Uncharacterized protein</fullName>
    </submittedName>
</protein>
<reference evidence="2 3" key="1">
    <citation type="journal article" date="2020" name="Biotechnol. Biofuels">
        <title>New insights from the biogas microbiome by comprehensive genome-resolved metagenomics of nearly 1600 species originating from multiple anaerobic digesters.</title>
        <authorList>
            <person name="Campanaro S."/>
            <person name="Treu L."/>
            <person name="Rodriguez-R L.M."/>
            <person name="Kovalovszki A."/>
            <person name="Ziels R.M."/>
            <person name="Maus I."/>
            <person name="Zhu X."/>
            <person name="Kougias P.G."/>
            <person name="Basile A."/>
            <person name="Luo G."/>
            <person name="Schluter A."/>
            <person name="Konstantinidis K.T."/>
            <person name="Angelidaki I."/>
        </authorList>
    </citation>
    <scope>NUCLEOTIDE SEQUENCE [LARGE SCALE GENOMIC DNA]</scope>
    <source>
        <strain evidence="2">AS06rmzACSIP_256</strain>
    </source>
</reference>
<sequence>MRPIALPPRPGTTTQDGQSTVEFLVLALVLVPLFALVPMLGKYLDIAHATELAARYLAFESTIAHGAAGFKSEARLAAEVRTRFFGASDAPIESGEGRRAPTAALNPLWTDPDGTPLLDDPDTTVSIAVRRAGPLIPEGALLAGAHGLDLPMRNEHALQINVRLHDLEALPPFDRLGLEISRHQLILADGWATASPAAVAAGISSAGPLVYPIRPLKMLGETVGTLLPPLVLDPALAVDRVDPELVPCDRLPGACR</sequence>
<comment type="caution">
    <text evidence="2">The sequence shown here is derived from an EMBL/GenBank/DDBJ whole genome shotgun (WGS) entry which is preliminary data.</text>
</comment>
<evidence type="ECO:0000313" key="2">
    <source>
        <dbReference type="EMBL" id="NLF55046.1"/>
    </source>
</evidence>
<feature type="transmembrane region" description="Helical" evidence="1">
    <location>
        <begin position="20"/>
        <end position="40"/>
    </location>
</feature>
<dbReference type="AlphaFoldDB" id="A0A7X7R8Y0"/>
<proteinExistence type="predicted"/>
<keyword evidence="1" id="KW-0472">Membrane</keyword>
<evidence type="ECO:0000256" key="1">
    <source>
        <dbReference type="SAM" id="Phobius"/>
    </source>
</evidence>
<evidence type="ECO:0000313" key="3">
    <source>
        <dbReference type="Proteomes" id="UP000536534"/>
    </source>
</evidence>